<dbReference type="EMBL" id="JBBNAG010000012">
    <property type="protein sequence ID" value="KAK9088384.1"/>
    <property type="molecule type" value="Genomic_DNA"/>
</dbReference>
<name>A0AAP0E855_9MAGN</name>
<evidence type="ECO:0000313" key="2">
    <source>
        <dbReference type="Proteomes" id="UP001419268"/>
    </source>
</evidence>
<organism evidence="1 2">
    <name type="scientific">Stephania cephalantha</name>
    <dbReference type="NCBI Taxonomy" id="152367"/>
    <lineage>
        <taxon>Eukaryota</taxon>
        <taxon>Viridiplantae</taxon>
        <taxon>Streptophyta</taxon>
        <taxon>Embryophyta</taxon>
        <taxon>Tracheophyta</taxon>
        <taxon>Spermatophyta</taxon>
        <taxon>Magnoliopsida</taxon>
        <taxon>Ranunculales</taxon>
        <taxon>Menispermaceae</taxon>
        <taxon>Menispermoideae</taxon>
        <taxon>Cissampelideae</taxon>
        <taxon>Stephania</taxon>
    </lineage>
</organism>
<reference evidence="1 2" key="1">
    <citation type="submission" date="2024-01" db="EMBL/GenBank/DDBJ databases">
        <title>Genome assemblies of Stephania.</title>
        <authorList>
            <person name="Yang L."/>
        </authorList>
    </citation>
    <scope>NUCLEOTIDE SEQUENCE [LARGE SCALE GENOMIC DNA]</scope>
    <source>
        <strain evidence="1">JXDWG</strain>
        <tissue evidence="1">Leaf</tissue>
    </source>
</reference>
<accession>A0AAP0E855</accession>
<proteinExistence type="predicted"/>
<protein>
    <submittedName>
        <fullName evidence="1">Uncharacterized protein</fullName>
    </submittedName>
</protein>
<dbReference type="Proteomes" id="UP001419268">
    <property type="component" value="Unassembled WGS sequence"/>
</dbReference>
<sequence>MKKDIKEFETLVVGGLLQPLPIPTAVWEDISLDFSEVFLPTWLQLNPGRG</sequence>
<keyword evidence="2" id="KW-1185">Reference proteome</keyword>
<gene>
    <name evidence="1" type="ORF">Scep_027466</name>
</gene>
<dbReference type="AlphaFoldDB" id="A0AAP0E855"/>
<evidence type="ECO:0000313" key="1">
    <source>
        <dbReference type="EMBL" id="KAK9088384.1"/>
    </source>
</evidence>
<comment type="caution">
    <text evidence="1">The sequence shown here is derived from an EMBL/GenBank/DDBJ whole genome shotgun (WGS) entry which is preliminary data.</text>
</comment>